<dbReference type="InterPro" id="IPR000014">
    <property type="entry name" value="PAS"/>
</dbReference>
<dbReference type="RefSeq" id="WP_173534211.1">
    <property type="nucleotide sequence ID" value="NZ_CP054143.1"/>
</dbReference>
<evidence type="ECO:0000256" key="4">
    <source>
        <dbReference type="ARBA" id="ARBA00023293"/>
    </source>
</evidence>
<dbReference type="Pfam" id="PF07701">
    <property type="entry name" value="HNOBA"/>
    <property type="match status" value="1"/>
</dbReference>
<evidence type="ECO:0000259" key="5">
    <source>
        <dbReference type="PROSITE" id="PS50112"/>
    </source>
</evidence>
<dbReference type="EMBL" id="CP054143">
    <property type="protein sequence ID" value="QKJ67710.1"/>
    <property type="molecule type" value="Genomic_DNA"/>
</dbReference>
<dbReference type="InterPro" id="IPR042463">
    <property type="entry name" value="HNOB_dom_associated_sf"/>
</dbReference>
<feature type="domain" description="PAS" evidence="5">
    <location>
        <begin position="155"/>
        <end position="200"/>
    </location>
</feature>
<dbReference type="Proteomes" id="UP000504844">
    <property type="component" value="Chromosome"/>
</dbReference>
<keyword evidence="4" id="KW-0141">cGMP biosynthesis</keyword>
<accession>A0A6M8SWS5</accession>
<dbReference type="GO" id="GO:0000166">
    <property type="term" value="F:nucleotide binding"/>
    <property type="evidence" value="ECO:0007669"/>
    <property type="project" value="UniProtKB-KW"/>
</dbReference>
<dbReference type="GO" id="GO:0006355">
    <property type="term" value="P:regulation of DNA-templated transcription"/>
    <property type="evidence" value="ECO:0007669"/>
    <property type="project" value="InterPro"/>
</dbReference>
<dbReference type="InterPro" id="IPR001932">
    <property type="entry name" value="PPM-type_phosphatase-like_dom"/>
</dbReference>
<evidence type="ECO:0000256" key="2">
    <source>
        <dbReference type="ARBA" id="ARBA00022741"/>
    </source>
</evidence>
<dbReference type="InterPro" id="IPR036457">
    <property type="entry name" value="PPM-type-like_dom_sf"/>
</dbReference>
<dbReference type="Pfam" id="PF07228">
    <property type="entry name" value="SpoIIE"/>
    <property type="match status" value="1"/>
</dbReference>
<proteinExistence type="predicted"/>
<dbReference type="InterPro" id="IPR013767">
    <property type="entry name" value="PAS_fold"/>
</dbReference>
<reference evidence="6 7" key="1">
    <citation type="submission" date="2020-05" db="EMBL/GenBank/DDBJ databases">
        <title>Complete genome sequence of Deefgea sp. D17.</title>
        <authorList>
            <person name="Bae J.-W."/>
            <person name="Han J.E."/>
        </authorList>
    </citation>
    <scope>NUCLEOTIDE SEQUENCE [LARGE SCALE GENOMIC DNA]</scope>
    <source>
        <strain evidence="6 7">D17</strain>
    </source>
</reference>
<dbReference type="KEGG" id="dee:HQN60_13845"/>
<dbReference type="AlphaFoldDB" id="A0A6M8SWS5"/>
<dbReference type="CDD" id="cd00130">
    <property type="entry name" value="PAS"/>
    <property type="match status" value="1"/>
</dbReference>
<dbReference type="InterPro" id="IPR011645">
    <property type="entry name" value="HNOB_dom_associated"/>
</dbReference>
<dbReference type="Pfam" id="PF13581">
    <property type="entry name" value="HATPase_c_2"/>
    <property type="match status" value="1"/>
</dbReference>
<dbReference type="SMART" id="SM00331">
    <property type="entry name" value="PP2C_SIG"/>
    <property type="match status" value="1"/>
</dbReference>
<dbReference type="PANTHER" id="PTHR43156">
    <property type="entry name" value="STAGE II SPORULATION PROTEIN E-RELATED"/>
    <property type="match status" value="1"/>
</dbReference>
<organism evidence="6 7">
    <name type="scientific">Deefgea piscis</name>
    <dbReference type="NCBI Taxonomy" id="2739061"/>
    <lineage>
        <taxon>Bacteria</taxon>
        <taxon>Pseudomonadati</taxon>
        <taxon>Pseudomonadota</taxon>
        <taxon>Betaproteobacteria</taxon>
        <taxon>Neisseriales</taxon>
        <taxon>Chitinibacteraceae</taxon>
        <taxon>Deefgea</taxon>
    </lineage>
</organism>
<dbReference type="InterPro" id="IPR035965">
    <property type="entry name" value="PAS-like_dom_sf"/>
</dbReference>
<dbReference type="SUPFAM" id="SSF55785">
    <property type="entry name" value="PYP-like sensor domain (PAS domain)"/>
    <property type="match status" value="1"/>
</dbReference>
<sequence>MQAEHLRLPASVFPFHFRLDRTLKFVAFGPALTRVIPNLAIGLQWQTLISQVRPSTAIENIWSSTPVMQARTLYVFRVLSNQLLLRGQVLCDETSDSLLFLGSPWLNDPAQLPAYGLSLNDFAVHDASTDLLQVIQDLKNSLQESREIANLFQKQRALLHNILNTAPDAIITSDAKGCVESFNPAAQAMFGWSEPEMLGKDVAILTASEYTSSHHEYLATASARAFSPHFNRRREVIARRRDNEEFPAEISLSSLQIGDEIHFTAIVRDISERKAQQMALTESRERELQLGHDIQQSLLFGTPRSLRGLEISAFTQPSQGIDGDFFDFFTLGEQCLDVFTGDVMGKGVVAAMIGAALKSQYNRSMAELLGANHGQAPDTDQIINSVHTRVTPKLQRLESFVTLIFARIDLLNNRISYINAGHPEGLIFTANGAIISLSGDFLPMGVDHREQYKSIDTPFLSGDFLLLFSDGVSEARNEHLELLGIEPVIDLVRRLISAAIPPAIILQKLRQLVDLHESSHRRSDDFTAIGIFRHNDNAPTSREFMRTMSVLTPLRQWLRNQISLDETQLAAIELAAVEVATNIIRHVAITLADTPFVVHLSELNELLWIDFYYVGDAFDSTQVPMPDFSGGREGGFGMYIIRHCVDDVQYSTPASDVNRIRLQIRRQTQAETAIN</sequence>
<dbReference type="InterPro" id="IPR003594">
    <property type="entry name" value="HATPase_dom"/>
</dbReference>
<keyword evidence="2" id="KW-0547">Nucleotide-binding</keyword>
<dbReference type="Gene3D" id="3.60.40.10">
    <property type="entry name" value="PPM-type phosphatase domain"/>
    <property type="match status" value="1"/>
</dbReference>
<dbReference type="Gene3D" id="3.30.450.20">
    <property type="entry name" value="PAS domain"/>
    <property type="match status" value="1"/>
</dbReference>
<gene>
    <name evidence="6" type="ORF">HQN60_13845</name>
</gene>
<dbReference type="Gene3D" id="3.30.450.260">
    <property type="entry name" value="Haem NO binding associated domain"/>
    <property type="match status" value="1"/>
</dbReference>
<evidence type="ECO:0000256" key="1">
    <source>
        <dbReference type="ARBA" id="ARBA00012202"/>
    </source>
</evidence>
<dbReference type="SMART" id="SM00091">
    <property type="entry name" value="PAS"/>
    <property type="match status" value="1"/>
</dbReference>
<keyword evidence="3" id="KW-0378">Hydrolase</keyword>
<evidence type="ECO:0000313" key="6">
    <source>
        <dbReference type="EMBL" id="QKJ67710.1"/>
    </source>
</evidence>
<evidence type="ECO:0000313" key="7">
    <source>
        <dbReference type="Proteomes" id="UP000504844"/>
    </source>
</evidence>
<dbReference type="InterPro" id="IPR036890">
    <property type="entry name" value="HATPase_C_sf"/>
</dbReference>
<dbReference type="NCBIfam" id="TIGR00229">
    <property type="entry name" value="sensory_box"/>
    <property type="match status" value="1"/>
</dbReference>
<name>A0A6M8SWS5_9NEIS</name>
<dbReference type="PANTHER" id="PTHR43156:SF2">
    <property type="entry name" value="STAGE II SPORULATION PROTEIN E"/>
    <property type="match status" value="1"/>
</dbReference>
<dbReference type="InterPro" id="IPR052016">
    <property type="entry name" value="Bact_Sigma-Reg"/>
</dbReference>
<dbReference type="SUPFAM" id="SSF81606">
    <property type="entry name" value="PP2C-like"/>
    <property type="match status" value="1"/>
</dbReference>
<protein>
    <recommendedName>
        <fullName evidence="1">guanylate cyclase</fullName>
        <ecNumber evidence="1">4.6.1.2</ecNumber>
    </recommendedName>
</protein>
<dbReference type="Pfam" id="PF00989">
    <property type="entry name" value="PAS"/>
    <property type="match status" value="1"/>
</dbReference>
<dbReference type="Gene3D" id="3.30.565.10">
    <property type="entry name" value="Histidine kinase-like ATPase, C-terminal domain"/>
    <property type="match status" value="1"/>
</dbReference>
<keyword evidence="7" id="KW-1185">Reference proteome</keyword>
<dbReference type="PROSITE" id="PS50112">
    <property type="entry name" value="PAS"/>
    <property type="match status" value="1"/>
</dbReference>
<dbReference type="GO" id="GO:0004383">
    <property type="term" value="F:guanylate cyclase activity"/>
    <property type="evidence" value="ECO:0007669"/>
    <property type="project" value="UniProtKB-EC"/>
</dbReference>
<dbReference type="EC" id="4.6.1.2" evidence="1"/>
<evidence type="ECO:0000256" key="3">
    <source>
        <dbReference type="ARBA" id="ARBA00022801"/>
    </source>
</evidence>
<dbReference type="GO" id="GO:0016791">
    <property type="term" value="F:phosphatase activity"/>
    <property type="evidence" value="ECO:0007669"/>
    <property type="project" value="TreeGrafter"/>
</dbReference>
<dbReference type="CDD" id="cd16936">
    <property type="entry name" value="HATPase_RsbW-like"/>
    <property type="match status" value="1"/>
</dbReference>